<feature type="transmembrane region" description="Helical" evidence="8">
    <location>
        <begin position="21"/>
        <end position="39"/>
    </location>
</feature>
<comment type="similarity">
    <text evidence="2">Belongs to the VirD4/TraG family.</text>
</comment>
<evidence type="ECO:0000256" key="1">
    <source>
        <dbReference type="ARBA" id="ARBA00004651"/>
    </source>
</evidence>
<evidence type="ECO:0000256" key="4">
    <source>
        <dbReference type="ARBA" id="ARBA00022692"/>
    </source>
</evidence>
<evidence type="ECO:0000256" key="2">
    <source>
        <dbReference type="ARBA" id="ARBA00008806"/>
    </source>
</evidence>
<dbReference type="InterPro" id="IPR003688">
    <property type="entry name" value="TraG/VirD4"/>
</dbReference>
<dbReference type="AlphaFoldDB" id="D7BA08"/>
<dbReference type="HOGENOM" id="CLU_348483_0_0_0"/>
<dbReference type="eggNOG" id="COG3505">
    <property type="taxonomic scope" value="Bacteria"/>
</dbReference>
<dbReference type="Proteomes" id="UP000001916">
    <property type="component" value="Chromosome"/>
</dbReference>
<keyword evidence="6 8" id="KW-0472">Membrane</keyword>
<organism evidence="9 10">
    <name type="scientific">Allomeiothermus silvanus (strain ATCC 700542 / DSM 9946 / NBRC 106475 / NCIMB 13440 / VI-R2)</name>
    <name type="common">Thermus silvanus</name>
    <dbReference type="NCBI Taxonomy" id="526227"/>
    <lineage>
        <taxon>Bacteria</taxon>
        <taxon>Thermotogati</taxon>
        <taxon>Deinococcota</taxon>
        <taxon>Deinococci</taxon>
        <taxon>Thermales</taxon>
        <taxon>Thermaceae</taxon>
        <taxon>Allomeiothermus</taxon>
    </lineage>
</organism>
<proteinExistence type="inferred from homology"/>
<dbReference type="OrthoDB" id="28679at2"/>
<protein>
    <submittedName>
        <fullName evidence="9">Type IV secretory pathway VirD4 protein</fullName>
    </submittedName>
</protein>
<dbReference type="SUPFAM" id="SSF52540">
    <property type="entry name" value="P-loop containing nucleoside triphosphate hydrolases"/>
    <property type="match status" value="1"/>
</dbReference>
<keyword evidence="5 8" id="KW-1133">Transmembrane helix</keyword>
<evidence type="ECO:0000313" key="10">
    <source>
        <dbReference type="Proteomes" id="UP000001916"/>
    </source>
</evidence>
<dbReference type="CDD" id="cd01127">
    <property type="entry name" value="TrwB_TraG_TraD_VirD4"/>
    <property type="match status" value="1"/>
</dbReference>
<keyword evidence="4 8" id="KW-0812">Transmembrane</keyword>
<evidence type="ECO:0000313" key="9">
    <source>
        <dbReference type="EMBL" id="ADH62442.1"/>
    </source>
</evidence>
<evidence type="ECO:0000256" key="3">
    <source>
        <dbReference type="ARBA" id="ARBA00022475"/>
    </source>
</evidence>
<gene>
    <name evidence="9" type="ordered locus">Mesil_0509</name>
</gene>
<name>D7BA08_ALLS1</name>
<accession>D7BA08</accession>
<keyword evidence="3" id="KW-1003">Cell membrane</keyword>
<evidence type="ECO:0000256" key="8">
    <source>
        <dbReference type="SAM" id="Phobius"/>
    </source>
</evidence>
<reference evidence="9 10" key="1">
    <citation type="journal article" date="2010" name="Stand. Genomic Sci.">
        <title>Complete genome sequence of Meiothermus silvanus type strain (VI-R2).</title>
        <authorList>
            <person name="Sikorski J."/>
            <person name="Tindall B.J."/>
            <person name="Lowry S."/>
            <person name="Lucas S."/>
            <person name="Nolan M."/>
            <person name="Copeland A."/>
            <person name="Glavina Del Rio T."/>
            <person name="Tice H."/>
            <person name="Cheng J.F."/>
            <person name="Han C."/>
            <person name="Pitluck S."/>
            <person name="Liolios K."/>
            <person name="Ivanova N."/>
            <person name="Mavromatis K."/>
            <person name="Mikhailova N."/>
            <person name="Pati A."/>
            <person name="Goodwin L."/>
            <person name="Chen A."/>
            <person name="Palaniappan K."/>
            <person name="Land M."/>
            <person name="Hauser L."/>
            <person name="Chang Y.J."/>
            <person name="Jeffries C.D."/>
            <person name="Rohde M."/>
            <person name="Goker M."/>
            <person name="Woyke T."/>
            <person name="Bristow J."/>
            <person name="Eisen J.A."/>
            <person name="Markowitz V."/>
            <person name="Hugenholtz P."/>
            <person name="Kyrpides N.C."/>
            <person name="Klenk H.P."/>
            <person name="Lapidus A."/>
        </authorList>
    </citation>
    <scope>NUCLEOTIDE SEQUENCE [LARGE SCALE GENOMIC DNA]</scope>
    <source>
        <strain evidence="10">ATCC 700542 / DSM 9946 / VI-R2</strain>
    </source>
</reference>
<comment type="subcellular location">
    <subcellularLocation>
        <location evidence="1">Cell membrane</location>
        <topology evidence="1">Multi-pass membrane protein</topology>
    </subcellularLocation>
</comment>
<dbReference type="InterPro" id="IPR027417">
    <property type="entry name" value="P-loop_NTPase"/>
</dbReference>
<feature type="region of interest" description="Disordered" evidence="7">
    <location>
        <begin position="611"/>
        <end position="652"/>
    </location>
</feature>
<evidence type="ECO:0000256" key="6">
    <source>
        <dbReference type="ARBA" id="ARBA00023136"/>
    </source>
</evidence>
<sequence>MSVARRQSLLEVPASHKLLKFLGGLVMLSTLALVGWLGWQAALEVAREMLRAGWGGLLQAASPAELMLRCNTDFLGNCSQVFNTQWQKALPLDALRLVVAGGFALGMLPFLVRPYRPRKSPGQGRWATARDLAGYLGEKGTGWYGLFEGKPLRVPPMERRTGTLVVGKPGGGKTTGYYQPNLLLDARDGWSAVVFDLKWPDEGGLMEAVRYYRHFGRAVYAYTPFTADSARIALLEGAENPQEASNIADILVPRGADGGAEFYANLERMLLAGLIWVEGQEGRYSLRHILEVLRQGKEELKAYAEVRPHLKERIGAVLQTREDIIAGVVAGLAGRLALFENDHLDRSSLPGAGAVPWPRLFSEPSLLYIGIPQEHLEGGKATALLWLVKRIMDREIHRAAARNGGTLKTLTSVYLDEFTAFGKLPGIEDNLKTMRSRGAAFHVSVQNLANGRSVYGRDVWESIQGTFGQQVYLLERLSEEDRKWLARTLGYETVVGYSRSSSRSGFLSGSEGEGEREEARFLLSAEEMREVKKGETVVILDGKPPVRTYLGGMWEKRHPLYGLYEKARKAARKESTPPVSQPETVTGGAAPMQDECLAVATGGQRAAFPSGKHLEASPLTDDPLSGRAGPVHRTDDPLSGRAGPVHREASDPRSLEDYLRRLTSVMPVFQRYYHKKTTTGVRFVLPEGFPAPETAWVREGWIEVRGKEELSLNLTSRGLEVLEKGFVAALVRWCRVREWARRQGLDSQAEVYMGEEEAETVLREWARRLPKEEGRVQVRVSLEALGDEA</sequence>
<dbReference type="GO" id="GO:0005886">
    <property type="term" value="C:plasma membrane"/>
    <property type="evidence" value="ECO:0007669"/>
    <property type="project" value="UniProtKB-SubCell"/>
</dbReference>
<dbReference type="RefSeq" id="WP_013157048.1">
    <property type="nucleotide sequence ID" value="NC_014212.1"/>
</dbReference>
<dbReference type="STRING" id="526227.Mesil_0509"/>
<dbReference type="PANTHER" id="PTHR37937">
    <property type="entry name" value="CONJUGATIVE TRANSFER: DNA TRANSPORT"/>
    <property type="match status" value="1"/>
</dbReference>
<dbReference type="EMBL" id="CP002042">
    <property type="protein sequence ID" value="ADH62442.1"/>
    <property type="molecule type" value="Genomic_DNA"/>
</dbReference>
<evidence type="ECO:0000256" key="5">
    <source>
        <dbReference type="ARBA" id="ARBA00022989"/>
    </source>
</evidence>
<dbReference type="Pfam" id="PF02534">
    <property type="entry name" value="T4SS-DNA_transf"/>
    <property type="match status" value="1"/>
</dbReference>
<dbReference type="Gene3D" id="3.40.50.300">
    <property type="entry name" value="P-loop containing nucleotide triphosphate hydrolases"/>
    <property type="match status" value="1"/>
</dbReference>
<keyword evidence="10" id="KW-1185">Reference proteome</keyword>
<dbReference type="KEGG" id="msv:Mesil_0509"/>
<dbReference type="InterPro" id="IPR051539">
    <property type="entry name" value="T4SS-coupling_protein"/>
</dbReference>
<dbReference type="PANTHER" id="PTHR37937:SF1">
    <property type="entry name" value="CONJUGATIVE TRANSFER: DNA TRANSPORT"/>
    <property type="match status" value="1"/>
</dbReference>
<evidence type="ECO:0000256" key="7">
    <source>
        <dbReference type="SAM" id="MobiDB-lite"/>
    </source>
</evidence>